<dbReference type="EMBL" id="QRWX01000001">
    <property type="protein sequence ID" value="RGT57564.1"/>
    <property type="molecule type" value="Genomic_DNA"/>
</dbReference>
<dbReference type="AlphaFoldDB" id="A0A412PHC9"/>
<dbReference type="SUPFAM" id="SSF47413">
    <property type="entry name" value="lambda repressor-like DNA-binding domains"/>
    <property type="match status" value="1"/>
</dbReference>
<dbReference type="RefSeq" id="WP_118764078.1">
    <property type="nucleotide sequence ID" value="NZ_CABJCF010000001.1"/>
</dbReference>
<dbReference type="Pfam" id="PF13377">
    <property type="entry name" value="Peripla_BP_3"/>
    <property type="match status" value="1"/>
</dbReference>
<name>A0A412PHC9_9FIRM</name>
<dbReference type="PANTHER" id="PTHR30146:SF148">
    <property type="entry name" value="HTH-TYPE TRANSCRIPTIONAL REPRESSOR PURR-RELATED"/>
    <property type="match status" value="1"/>
</dbReference>
<keyword evidence="1" id="KW-0678">Repressor</keyword>
<dbReference type="Proteomes" id="UP000284731">
    <property type="component" value="Unassembled WGS sequence"/>
</dbReference>
<dbReference type="GO" id="GO:0003700">
    <property type="term" value="F:DNA-binding transcription factor activity"/>
    <property type="evidence" value="ECO:0007669"/>
    <property type="project" value="TreeGrafter"/>
</dbReference>
<accession>A0A412PHC9</accession>
<dbReference type="PANTHER" id="PTHR30146">
    <property type="entry name" value="LACI-RELATED TRANSCRIPTIONAL REPRESSOR"/>
    <property type="match status" value="1"/>
</dbReference>
<keyword evidence="3" id="KW-0238">DNA-binding</keyword>
<dbReference type="SUPFAM" id="SSF53822">
    <property type="entry name" value="Periplasmic binding protein-like I"/>
    <property type="match status" value="1"/>
</dbReference>
<dbReference type="Gene3D" id="3.40.50.2300">
    <property type="match status" value="2"/>
</dbReference>
<dbReference type="SMART" id="SM00354">
    <property type="entry name" value="HTH_LACI"/>
    <property type="match status" value="1"/>
</dbReference>
<dbReference type="Gene3D" id="1.10.260.40">
    <property type="entry name" value="lambda repressor-like DNA-binding domains"/>
    <property type="match status" value="1"/>
</dbReference>
<dbReference type="InterPro" id="IPR028082">
    <property type="entry name" value="Peripla_BP_I"/>
</dbReference>
<proteinExistence type="predicted"/>
<dbReference type="InterPro" id="IPR046335">
    <property type="entry name" value="LacI/GalR-like_sensor"/>
</dbReference>
<evidence type="ECO:0000256" key="2">
    <source>
        <dbReference type="ARBA" id="ARBA00023015"/>
    </source>
</evidence>
<comment type="caution">
    <text evidence="6">The sequence shown here is derived from an EMBL/GenBank/DDBJ whole genome shotgun (WGS) entry which is preliminary data.</text>
</comment>
<evidence type="ECO:0000256" key="4">
    <source>
        <dbReference type="ARBA" id="ARBA00023163"/>
    </source>
</evidence>
<dbReference type="InterPro" id="IPR000843">
    <property type="entry name" value="HTH_LacI"/>
</dbReference>
<dbReference type="GO" id="GO:0000976">
    <property type="term" value="F:transcription cis-regulatory region binding"/>
    <property type="evidence" value="ECO:0007669"/>
    <property type="project" value="TreeGrafter"/>
</dbReference>
<keyword evidence="4" id="KW-0804">Transcription</keyword>
<dbReference type="CDD" id="cd01392">
    <property type="entry name" value="HTH_LacI"/>
    <property type="match status" value="1"/>
</dbReference>
<sequence>MSITAKDIAKKLNISAASVSMALNNKPGVSDELRAKIFDTANEMGFQYSKKMLRKNHKTIGVIFIHKNFIFDSAFFSELGNSIEYRLKEYGYRLNAYHIHEHSDISLELQQILKDDPDGLILFGTLMTDSEIRYFNQLTLPVLLLDAYFPSFTGDSVVINNVDGARAATEYLIDHCKGCPGYIRSSSTFPNLRERSDGFYKAIRNAGYHSSQAIVHEVIASTENSYADMIEIIDRKEPLASCYFCDNDEIAIGAIRAFKERGIRIPEDISIIGFDNMSYSSYVTPPLTSVNVPKAYMGKIAADRLLDTIRAEVHYPIKIAINTNLVIRKSVK</sequence>
<evidence type="ECO:0000313" key="7">
    <source>
        <dbReference type="Proteomes" id="UP000284731"/>
    </source>
</evidence>
<feature type="domain" description="HTH lacI-type" evidence="5">
    <location>
        <begin position="3"/>
        <end position="55"/>
    </location>
</feature>
<dbReference type="Pfam" id="PF00356">
    <property type="entry name" value="LacI"/>
    <property type="match status" value="1"/>
</dbReference>
<evidence type="ECO:0000313" key="6">
    <source>
        <dbReference type="EMBL" id="RGT57564.1"/>
    </source>
</evidence>
<gene>
    <name evidence="6" type="ORF">DWX20_00500</name>
</gene>
<organism evidence="6 7">
    <name type="scientific">Solobacterium moorei</name>
    <dbReference type="NCBI Taxonomy" id="102148"/>
    <lineage>
        <taxon>Bacteria</taxon>
        <taxon>Bacillati</taxon>
        <taxon>Bacillota</taxon>
        <taxon>Erysipelotrichia</taxon>
        <taxon>Erysipelotrichales</taxon>
        <taxon>Erysipelotrichaceae</taxon>
        <taxon>Solobacterium</taxon>
    </lineage>
</organism>
<evidence type="ECO:0000256" key="1">
    <source>
        <dbReference type="ARBA" id="ARBA00022491"/>
    </source>
</evidence>
<dbReference type="InterPro" id="IPR010982">
    <property type="entry name" value="Lambda_DNA-bd_dom_sf"/>
</dbReference>
<keyword evidence="2" id="KW-0805">Transcription regulation</keyword>
<reference evidence="6 7" key="1">
    <citation type="submission" date="2018-08" db="EMBL/GenBank/DDBJ databases">
        <title>A genome reference for cultivated species of the human gut microbiota.</title>
        <authorList>
            <person name="Zou Y."/>
            <person name="Xue W."/>
            <person name="Luo G."/>
        </authorList>
    </citation>
    <scope>NUCLEOTIDE SEQUENCE [LARGE SCALE GENOMIC DNA]</scope>
    <source>
        <strain evidence="6 7">AF18-46</strain>
    </source>
</reference>
<protein>
    <submittedName>
        <fullName evidence="6">LacI family transcriptional regulator</fullName>
    </submittedName>
</protein>
<dbReference type="PROSITE" id="PS50932">
    <property type="entry name" value="HTH_LACI_2"/>
    <property type="match status" value="1"/>
</dbReference>
<evidence type="ECO:0000259" key="5">
    <source>
        <dbReference type="PROSITE" id="PS50932"/>
    </source>
</evidence>
<evidence type="ECO:0000256" key="3">
    <source>
        <dbReference type="ARBA" id="ARBA00023125"/>
    </source>
</evidence>